<protein>
    <submittedName>
        <fullName evidence="2">Uncharacterized protein</fullName>
    </submittedName>
</protein>
<gene>
    <name evidence="2" type="ORF">RDB_LOCUS183282</name>
</gene>
<organism evidence="2 3">
    <name type="scientific">Rhizoctonia solani</name>
    <dbReference type="NCBI Taxonomy" id="456999"/>
    <lineage>
        <taxon>Eukaryota</taxon>
        <taxon>Fungi</taxon>
        <taxon>Dikarya</taxon>
        <taxon>Basidiomycota</taxon>
        <taxon>Agaricomycotina</taxon>
        <taxon>Agaricomycetes</taxon>
        <taxon>Cantharellales</taxon>
        <taxon>Ceratobasidiaceae</taxon>
        <taxon>Rhizoctonia</taxon>
    </lineage>
</organism>
<dbReference type="EMBL" id="CAJMWW010000536">
    <property type="protein sequence ID" value="CAE6473199.1"/>
    <property type="molecule type" value="Genomic_DNA"/>
</dbReference>
<evidence type="ECO:0000313" key="3">
    <source>
        <dbReference type="Proteomes" id="UP000663841"/>
    </source>
</evidence>
<evidence type="ECO:0000256" key="1">
    <source>
        <dbReference type="SAM" id="MobiDB-lite"/>
    </source>
</evidence>
<sequence>MSLRHHQTQVPFAPTTKAAFFPVIKLLNSEERYSPPQALWDSVQSWVDQGAPNRLHLPGISPEDFKSISDRLYNLGLKPRDQTSHVQPDQSLYLMQMYADGRKVHVQDAPRIIIETSASESRCHIINKVFKYLYETERASSRPFKAEIAVWVREEFGLSTSNYPCDECYGGDKHNTYQANGLVLAASEGSVTTGEIDENSGSNPRSQGSNGEDSDSDTDSSQSYEPSFNPLARTYYRRAPENPQHKQWIYRRSPTWIPVYDESLPAGQGLQSELILDVYDILRPCSQFPDYRITDRTISIPLGTLRDELELEVQRIRNPPAPPVWVGSPATNSPQPRPLSPDEQSDTNSPAKQRRVV</sequence>
<feature type="region of interest" description="Disordered" evidence="1">
    <location>
        <begin position="191"/>
        <end position="231"/>
    </location>
</feature>
<feature type="compositionally biased region" description="Polar residues" evidence="1">
    <location>
        <begin position="191"/>
        <end position="211"/>
    </location>
</feature>
<evidence type="ECO:0000313" key="2">
    <source>
        <dbReference type="EMBL" id="CAE6473199.1"/>
    </source>
</evidence>
<feature type="region of interest" description="Disordered" evidence="1">
    <location>
        <begin position="318"/>
        <end position="357"/>
    </location>
</feature>
<comment type="caution">
    <text evidence="2">The sequence shown here is derived from an EMBL/GenBank/DDBJ whole genome shotgun (WGS) entry which is preliminary data.</text>
</comment>
<dbReference type="AlphaFoldDB" id="A0A8H3C3J5"/>
<proteinExistence type="predicted"/>
<reference evidence="2" key="1">
    <citation type="submission" date="2021-01" db="EMBL/GenBank/DDBJ databases">
        <authorList>
            <person name="Kaushik A."/>
        </authorList>
    </citation>
    <scope>NUCLEOTIDE SEQUENCE</scope>
    <source>
        <strain evidence="2">AG3-T5</strain>
    </source>
</reference>
<accession>A0A8H3C3J5</accession>
<name>A0A8H3C3J5_9AGAM</name>
<dbReference type="Proteomes" id="UP000663841">
    <property type="component" value="Unassembled WGS sequence"/>
</dbReference>